<dbReference type="PANTHER" id="PTHR30290:SF38">
    <property type="entry name" value="D,D-DIPEPTIDE-BINDING PERIPLASMIC PROTEIN DDPA-RELATED"/>
    <property type="match status" value="1"/>
</dbReference>
<dbReference type="Gene3D" id="3.10.105.10">
    <property type="entry name" value="Dipeptide-binding Protein, Domain 3"/>
    <property type="match status" value="1"/>
</dbReference>
<evidence type="ECO:0000313" key="6">
    <source>
        <dbReference type="Proteomes" id="UP001595583"/>
    </source>
</evidence>
<comment type="similarity">
    <text evidence="2">Belongs to the bacterial solute-binding protein 5 family.</text>
</comment>
<dbReference type="InterPro" id="IPR023765">
    <property type="entry name" value="SBP_5_CS"/>
</dbReference>
<name>A0ABV7KF72_9HYPH</name>
<gene>
    <name evidence="5" type="ORF">ACFOHJ_12340</name>
</gene>
<comment type="caution">
    <text evidence="5">The sequence shown here is derived from an EMBL/GenBank/DDBJ whole genome shotgun (WGS) entry which is preliminary data.</text>
</comment>
<dbReference type="InterPro" id="IPR039424">
    <property type="entry name" value="SBP_5"/>
</dbReference>
<dbReference type="Gene3D" id="3.90.76.10">
    <property type="entry name" value="Dipeptide-binding Protein, Domain 1"/>
    <property type="match status" value="1"/>
</dbReference>
<evidence type="ECO:0000256" key="2">
    <source>
        <dbReference type="ARBA" id="ARBA00005695"/>
    </source>
</evidence>
<dbReference type="PIRSF" id="PIRSF002741">
    <property type="entry name" value="MppA"/>
    <property type="match status" value="1"/>
</dbReference>
<dbReference type="InterPro" id="IPR030678">
    <property type="entry name" value="Peptide/Ni-bd"/>
</dbReference>
<sequence length="539" mass="59412">MALETTGNSNETAQHPFCISRRSVLAAGAAGIALSFMGGRAVAAGKDTLVVTSGADAVTLDPGASFDGQSPLLWRGVYESLLDYKGDTLEFAPSLAESYEVSDDKKIYTFKIRKNVKFTDGEILDAAAVKFNIERQIKIKLGIAFALGAVTSIETPDNDTVVLKLSEPSDGFLSAFAALVTIGMISPKAIRDNEKDDDGAQGWLRSNMVGTGPYMMRSYTQSQQAVMVRNPDYWRGWEGDHFERIIVKYVHEASSARLFIEQGETDVALFMPDDVVESLDGKPGVTVTNVPSFDLYYLMMNCKHGPTADPKVRRAIAHGFNYDAFIDGTLRGKAKRARGPIPSTFVGHADTPVIDFDPEKARQLLAEAGMPNGGFKLKYTYESGYFWKRPLGELFQSNMKDLGIEVEVQELSPAAWAGLLSNPETADHCFGVVWWPTLATPYDYLWSLFHSAAQGSAGYNWGYYSNPEVDKLLDAGMVEPDEAKRLELYARAQQLIVEDSPALFVYEKNYRMPASDKLKGFVFNGMRTATLDFYNLSSS</sequence>
<evidence type="ECO:0000256" key="1">
    <source>
        <dbReference type="ARBA" id="ARBA00004418"/>
    </source>
</evidence>
<dbReference type="PROSITE" id="PS01040">
    <property type="entry name" value="SBP_BACTERIAL_5"/>
    <property type="match status" value="1"/>
</dbReference>
<dbReference type="InterPro" id="IPR006311">
    <property type="entry name" value="TAT_signal"/>
</dbReference>
<dbReference type="Proteomes" id="UP001595583">
    <property type="component" value="Unassembled WGS sequence"/>
</dbReference>
<reference evidence="6" key="1">
    <citation type="journal article" date="2019" name="Int. J. Syst. Evol. Microbiol.">
        <title>The Global Catalogue of Microorganisms (GCM) 10K type strain sequencing project: providing services to taxonomists for standard genome sequencing and annotation.</title>
        <authorList>
            <consortium name="The Broad Institute Genomics Platform"/>
            <consortium name="The Broad Institute Genome Sequencing Center for Infectious Disease"/>
            <person name="Wu L."/>
            <person name="Ma J."/>
        </authorList>
    </citation>
    <scope>NUCLEOTIDE SEQUENCE [LARGE SCALE GENOMIC DNA]</scope>
    <source>
        <strain evidence="6">KCTC 52165</strain>
    </source>
</reference>
<dbReference type="PROSITE" id="PS51318">
    <property type="entry name" value="TAT"/>
    <property type="match status" value="1"/>
</dbReference>
<proteinExistence type="inferred from homology"/>
<comment type="subcellular location">
    <subcellularLocation>
        <location evidence="1">Periplasm</location>
    </subcellularLocation>
</comment>
<dbReference type="Pfam" id="PF00496">
    <property type="entry name" value="SBP_bac_5"/>
    <property type="match status" value="1"/>
</dbReference>
<dbReference type="SUPFAM" id="SSF53850">
    <property type="entry name" value="Periplasmic binding protein-like II"/>
    <property type="match status" value="1"/>
</dbReference>
<dbReference type="CDD" id="cd08512">
    <property type="entry name" value="PBP2_NikA_DppA_OppA_like_7"/>
    <property type="match status" value="1"/>
</dbReference>
<keyword evidence="3" id="KW-0732">Signal</keyword>
<feature type="domain" description="Solute-binding protein family 5" evidence="4">
    <location>
        <begin position="90"/>
        <end position="454"/>
    </location>
</feature>
<evidence type="ECO:0000313" key="5">
    <source>
        <dbReference type="EMBL" id="MFC3207006.1"/>
    </source>
</evidence>
<dbReference type="InterPro" id="IPR000914">
    <property type="entry name" value="SBP_5_dom"/>
</dbReference>
<dbReference type="EMBL" id="JBHRTK010000012">
    <property type="protein sequence ID" value="MFC3207006.1"/>
    <property type="molecule type" value="Genomic_DNA"/>
</dbReference>
<organism evidence="5 6">
    <name type="scientific">Aquamicrobium soli</name>
    <dbReference type="NCBI Taxonomy" id="1811518"/>
    <lineage>
        <taxon>Bacteria</taxon>
        <taxon>Pseudomonadati</taxon>
        <taxon>Pseudomonadota</taxon>
        <taxon>Alphaproteobacteria</taxon>
        <taxon>Hyphomicrobiales</taxon>
        <taxon>Phyllobacteriaceae</taxon>
        <taxon>Aquamicrobium</taxon>
    </lineage>
</organism>
<keyword evidence="6" id="KW-1185">Reference proteome</keyword>
<dbReference type="PANTHER" id="PTHR30290">
    <property type="entry name" value="PERIPLASMIC BINDING COMPONENT OF ABC TRANSPORTER"/>
    <property type="match status" value="1"/>
</dbReference>
<accession>A0ABV7KF72</accession>
<dbReference type="Gene3D" id="3.40.190.10">
    <property type="entry name" value="Periplasmic binding protein-like II"/>
    <property type="match status" value="1"/>
</dbReference>
<evidence type="ECO:0000259" key="4">
    <source>
        <dbReference type="Pfam" id="PF00496"/>
    </source>
</evidence>
<dbReference type="RefSeq" id="WP_378220803.1">
    <property type="nucleotide sequence ID" value="NZ_JBHRTK010000012.1"/>
</dbReference>
<protein>
    <submittedName>
        <fullName evidence="5">ABC transporter substrate-binding protein</fullName>
    </submittedName>
</protein>
<evidence type="ECO:0000256" key="3">
    <source>
        <dbReference type="ARBA" id="ARBA00022729"/>
    </source>
</evidence>